<dbReference type="GO" id="GO:0009312">
    <property type="term" value="P:oligosaccharide biosynthetic process"/>
    <property type="evidence" value="ECO:0007669"/>
    <property type="project" value="TreeGrafter"/>
</dbReference>
<dbReference type="AlphaFoldDB" id="A0A672UQ23"/>
<evidence type="ECO:0000256" key="1">
    <source>
        <dbReference type="ARBA" id="ARBA00004141"/>
    </source>
</evidence>
<feature type="transmembrane region" description="Helical" evidence="8">
    <location>
        <begin position="115"/>
        <end position="137"/>
    </location>
</feature>
<evidence type="ECO:0000256" key="7">
    <source>
        <dbReference type="ARBA" id="ARBA00038475"/>
    </source>
</evidence>
<organism evidence="9 10">
    <name type="scientific">Strigops habroptila</name>
    <name type="common">Kakapo</name>
    <dbReference type="NCBI Taxonomy" id="2489341"/>
    <lineage>
        <taxon>Eukaryota</taxon>
        <taxon>Metazoa</taxon>
        <taxon>Chordata</taxon>
        <taxon>Craniata</taxon>
        <taxon>Vertebrata</taxon>
        <taxon>Euteleostomi</taxon>
        <taxon>Archelosauria</taxon>
        <taxon>Archosauria</taxon>
        <taxon>Dinosauria</taxon>
        <taxon>Saurischia</taxon>
        <taxon>Theropoda</taxon>
        <taxon>Coelurosauria</taxon>
        <taxon>Aves</taxon>
        <taxon>Neognathae</taxon>
        <taxon>Neoaves</taxon>
        <taxon>Telluraves</taxon>
        <taxon>Australaves</taxon>
        <taxon>Psittaciformes</taxon>
        <taxon>Psittacidae</taxon>
        <taxon>Strigops</taxon>
    </lineage>
</organism>
<evidence type="ECO:0000256" key="2">
    <source>
        <dbReference type="ARBA" id="ARBA00022448"/>
    </source>
</evidence>
<feature type="transmembrane region" description="Helical" evidence="8">
    <location>
        <begin position="217"/>
        <end position="238"/>
    </location>
</feature>
<dbReference type="PANTHER" id="PTHR12226">
    <property type="entry name" value="MANNOSE-P-DOLICHOL UTILIZATION DEFECT 1 LEC35 -RELATED"/>
    <property type="match status" value="1"/>
</dbReference>
<keyword evidence="4" id="KW-0677">Repeat</keyword>
<evidence type="ECO:0000256" key="8">
    <source>
        <dbReference type="SAM" id="Phobius"/>
    </source>
</evidence>
<keyword evidence="5 8" id="KW-1133">Transmembrane helix</keyword>
<evidence type="ECO:0000313" key="9">
    <source>
        <dbReference type="Ensembl" id="ENSSHBP00005017014.1"/>
    </source>
</evidence>
<accession>A0A672UQ23</accession>
<proteinExistence type="inferred from homology"/>
<feature type="transmembrane region" description="Helical" evidence="8">
    <location>
        <begin position="177"/>
        <end position="196"/>
    </location>
</feature>
<feature type="transmembrane region" description="Helical" evidence="8">
    <location>
        <begin position="149"/>
        <end position="171"/>
    </location>
</feature>
<keyword evidence="10" id="KW-1185">Reference proteome</keyword>
<comment type="subcellular location">
    <subcellularLocation>
        <location evidence="1">Membrane</location>
        <topology evidence="1">Multi-pass membrane protein</topology>
    </subcellularLocation>
</comment>
<sequence>MGLSPVCLWGAPSCLWGGLHCVSMGCSTVCLWGAPLCIYGALPCVSMGLSPVYLYMRTPGGIFGGTHPCPPPPVKLPQVLRVLGARSGAGLSVPGVLLELLALAGSVAYGCSRAFPFSAWGEALFLLLQTMTLGFLMQHFGGHTGRGKWGLWGGHPWGCCWWLVTGCYWVPSSPPTPPPGLITFLQAANLPIIILSRVRGGLLQAATNYRQGHTGQLSGVTTTLLFGGALARVFTSLQETGDPLLALTFATSAACNGLLLGQLLYYRGGTPKSPPHPKVD</sequence>
<dbReference type="InParanoid" id="A0A672UQ23"/>
<dbReference type="Ensembl" id="ENSSHBT00005020339.1">
    <property type="protein sequence ID" value="ENSSHBP00005017014.1"/>
    <property type="gene ID" value="ENSSHBG00005014754.1"/>
</dbReference>
<dbReference type="InterPro" id="IPR016817">
    <property type="entry name" value="MannP-dilichol_defect-1"/>
</dbReference>
<evidence type="ECO:0008006" key="11">
    <source>
        <dbReference type="Google" id="ProtNLM"/>
    </source>
</evidence>
<evidence type="ECO:0000256" key="5">
    <source>
        <dbReference type="ARBA" id="ARBA00022989"/>
    </source>
</evidence>
<evidence type="ECO:0000256" key="3">
    <source>
        <dbReference type="ARBA" id="ARBA00022692"/>
    </source>
</evidence>
<feature type="transmembrane region" description="Helical" evidence="8">
    <location>
        <begin position="244"/>
        <end position="266"/>
    </location>
</feature>
<reference evidence="9" key="1">
    <citation type="submission" date="2025-08" db="UniProtKB">
        <authorList>
            <consortium name="Ensembl"/>
        </authorList>
    </citation>
    <scope>IDENTIFICATION</scope>
</reference>
<protein>
    <recommendedName>
        <fullName evidence="11">Mannose-P-dolichol utilization defect 1 protein</fullName>
    </recommendedName>
</protein>
<keyword evidence="6 8" id="KW-0472">Membrane</keyword>
<reference evidence="9" key="2">
    <citation type="submission" date="2025-09" db="UniProtKB">
        <authorList>
            <consortium name="Ensembl"/>
        </authorList>
    </citation>
    <scope>IDENTIFICATION</scope>
</reference>
<dbReference type="OMA" id="VCLWGAP"/>
<dbReference type="GeneTree" id="ENSGT00940000153916"/>
<feature type="transmembrane region" description="Helical" evidence="8">
    <location>
        <begin position="89"/>
        <end position="109"/>
    </location>
</feature>
<comment type="similarity">
    <text evidence="7">Belongs to the MPDU1 (TC 2.A.43.3) family.</text>
</comment>
<dbReference type="PANTHER" id="PTHR12226:SF2">
    <property type="entry name" value="MANNOSE-P-DOLICHOL UTILIZATION DEFECT 1 PROTEIN"/>
    <property type="match status" value="1"/>
</dbReference>
<evidence type="ECO:0000313" key="10">
    <source>
        <dbReference type="Proteomes" id="UP000472266"/>
    </source>
</evidence>
<name>A0A672UQ23_STRHB</name>
<evidence type="ECO:0000256" key="6">
    <source>
        <dbReference type="ARBA" id="ARBA00023136"/>
    </source>
</evidence>
<keyword evidence="3 8" id="KW-0812">Transmembrane</keyword>
<dbReference type="GO" id="GO:0016020">
    <property type="term" value="C:membrane"/>
    <property type="evidence" value="ECO:0007669"/>
    <property type="project" value="UniProtKB-SubCell"/>
</dbReference>
<gene>
    <name evidence="9" type="primary">MPDU1</name>
</gene>
<dbReference type="Proteomes" id="UP000472266">
    <property type="component" value="Unplaced"/>
</dbReference>
<feature type="transmembrane region" description="Helical" evidence="8">
    <location>
        <begin position="31"/>
        <end position="55"/>
    </location>
</feature>
<dbReference type="InterPro" id="IPR006603">
    <property type="entry name" value="PQ-loop_rpt"/>
</dbReference>
<dbReference type="SMART" id="SM00679">
    <property type="entry name" value="CTNS"/>
    <property type="match status" value="2"/>
</dbReference>
<evidence type="ECO:0000256" key="4">
    <source>
        <dbReference type="ARBA" id="ARBA00022737"/>
    </source>
</evidence>
<keyword evidence="2" id="KW-0813">Transport</keyword>